<reference evidence="4" key="2">
    <citation type="submission" date="2018-09" db="EMBL/GenBank/DDBJ databases">
        <authorList>
            <person name="Suo F.Y."/>
            <person name="Ma Y.F."/>
            <person name="Huang L.D."/>
        </authorList>
    </citation>
    <scope>NUCLEOTIDE SEQUENCE</scope>
</reference>
<dbReference type="AlphaFoldDB" id="A0A481WBR3"/>
<dbReference type="EMBL" id="MH844545">
    <property type="protein sequence ID" value="QBJ06308.1"/>
    <property type="molecule type" value="Genomic_DNA"/>
</dbReference>
<organism evidence="4">
    <name type="scientific">Guillardia theta</name>
    <name type="common">Cryptophyte</name>
    <name type="synonym">Cryptomonas phi</name>
    <dbReference type="NCBI Taxonomy" id="55529"/>
    <lineage>
        <taxon>Eukaryota</taxon>
        <taxon>Cryptophyceae</taxon>
        <taxon>Pyrenomonadales</taxon>
        <taxon>Geminigeraceae</taxon>
        <taxon>Guillardia</taxon>
    </lineage>
</organism>
<keyword evidence="4" id="KW-0496">Mitochondrion</keyword>
<dbReference type="InterPro" id="IPR043140">
    <property type="entry name" value="Ribosomal_uS14_sf"/>
</dbReference>
<dbReference type="Gene3D" id="4.10.830.10">
    <property type="entry name" value="30s Ribosomal Protein S14, Chain N"/>
    <property type="match status" value="1"/>
</dbReference>
<dbReference type="GO" id="GO:0005840">
    <property type="term" value="C:ribosome"/>
    <property type="evidence" value="ECO:0007669"/>
    <property type="project" value="UniProtKB-KW"/>
</dbReference>
<reference evidence="4" key="1">
    <citation type="journal article" date="2018" name="Mitochondrial DNA Part B Resour">
        <title>The complete mitochondrial genome of a transitional form in secondary endosymbiotic Cryptophyte algae Guillardia theta strain CCMP2712.</title>
        <authorList>
            <person name="Suo F."/>
            <person name="Ma Y."/>
            <person name="Manzilamu Z."/>
            <person name="Huang L."/>
        </authorList>
    </citation>
    <scope>NUCLEOTIDE SEQUENCE</scope>
</reference>
<geneLocation type="mitochondrion" evidence="4"/>
<dbReference type="GO" id="GO:1990904">
    <property type="term" value="C:ribonucleoprotein complex"/>
    <property type="evidence" value="ECO:0007669"/>
    <property type="project" value="UniProtKB-KW"/>
</dbReference>
<dbReference type="Pfam" id="PF00253">
    <property type="entry name" value="Ribosomal_S14"/>
    <property type="match status" value="1"/>
</dbReference>
<evidence type="ECO:0000256" key="1">
    <source>
        <dbReference type="ARBA" id="ARBA00009083"/>
    </source>
</evidence>
<proteinExistence type="inferred from homology"/>
<dbReference type="GO" id="GO:0006412">
    <property type="term" value="P:translation"/>
    <property type="evidence" value="ECO:0007669"/>
    <property type="project" value="InterPro"/>
</dbReference>
<gene>
    <name evidence="4" type="primary">rps14</name>
</gene>
<dbReference type="InterPro" id="IPR001209">
    <property type="entry name" value="Ribosomal_uS14"/>
</dbReference>
<dbReference type="GO" id="GO:0003735">
    <property type="term" value="F:structural constituent of ribosome"/>
    <property type="evidence" value="ECO:0007669"/>
    <property type="project" value="InterPro"/>
</dbReference>
<keyword evidence="2 4" id="KW-0689">Ribosomal protein</keyword>
<dbReference type="GeneID" id="39703309"/>
<dbReference type="SUPFAM" id="SSF57716">
    <property type="entry name" value="Glucocorticoid receptor-like (DNA-binding domain)"/>
    <property type="match status" value="1"/>
</dbReference>
<sequence>MRIKVNLRRDRNIRSQYKFLELKIRALKILNNSGYLNYLDTINNISKLKLNINNLNRIKNKCFLTSRNRGLINRNMHLSRIKIKELGNMGILLGFKKHSW</sequence>
<accession>A0A481WBR3</accession>
<evidence type="ECO:0000313" key="4">
    <source>
        <dbReference type="EMBL" id="QBJ06308.1"/>
    </source>
</evidence>
<name>A0A481WBR3_GUITH</name>
<evidence type="ECO:0000256" key="3">
    <source>
        <dbReference type="ARBA" id="ARBA00023274"/>
    </source>
</evidence>
<comment type="similarity">
    <text evidence="1">Belongs to the universal ribosomal protein uS14 family.</text>
</comment>
<evidence type="ECO:0000256" key="2">
    <source>
        <dbReference type="ARBA" id="ARBA00022980"/>
    </source>
</evidence>
<dbReference type="RefSeq" id="YP_009577929.1">
    <property type="nucleotide sequence ID" value="NC_041490.1"/>
</dbReference>
<protein>
    <submittedName>
        <fullName evidence="4">Ribosomal protein S14</fullName>
    </submittedName>
</protein>
<keyword evidence="3" id="KW-0687">Ribonucleoprotein</keyword>